<dbReference type="CDD" id="cd20707">
    <property type="entry name" value="MIX_III"/>
    <property type="match status" value="1"/>
</dbReference>
<feature type="transmembrane region" description="Helical" evidence="1">
    <location>
        <begin position="816"/>
        <end position="835"/>
    </location>
</feature>
<sequence length="1029" mass="112714">MTFDEQIDQYADASEQAASTPSGCKACQRTGLPIFPLRVAAVPKALVNSSWKPTVPKQDIALTGGEFKYALRTLRMGYLYVLLDKRVWQGYQVTAEGDLRQFDPLAMPEGDKVEPISKACREQGHCINAGFINIDDKKYSEAWLAFSSDPWSEEVLAGYKSEMRHDSRFTKISLAALKEDPTSVPEALVMDPSLASLKASVAEFATEVFGNTEKITGKRSGGAHGFYPRLESANALGIRVAQMGVQYQCRIAALALDDEVGVVQELNNSRLQIVEARQDYNELPEIRCKHMISDAIEQYLASLKTAIDESSKPRHESMPGGYPVAGRTIPKEQVAKETYAERCARLQEYYHEPKRAEFAAQYQQTLQNYQKRIDAIGKDLNAWYDAKSWLSVITDDYSPETCPAGWAAQLSTMAACIQGGSTDEATEKVWLKWLKDPNSPAFIGMLGNQKSLLEAVYAGTGGYTNLKALLNVKEVGDWIDSEAVQKAVAQRMLAMSGAFSRLSAKLDQAALDGYSRIVQGNTYLMTGRQVTVFNVTMTVREYQQLHRDIARVQLSMHGKSIEYGGELRNGKRALRKVSANSLPQINDPVVLRQKLTLTMVADATPADFIASLNNGKLTDISRLNELSELRIADVSLDNTVSRTPVKLSQSQLNNVIEGQVQLSRRLISGNALGGMLGGGMLFLQVSALAENIKAVKTAVNGDIAQLTLASNMAMVVSSAIETSGFVHMLVRANPWDLPPNVIVKGVPMYVHPLLRLGGAIAGAASIIDGIGMWVKYREAKKAGESKAAGWYWKASVVTVVGGGLFIYSAYACSFALIGPAGLAALLIVAGAAMVIQAENVTRSPFEVWLSDGCFGVTDKRGDKDPVWDIHNLEDLYDALMAYKVIVSGMTAEVAYQDLMDEWDSSADVVKMRVRLPGCNSSESAWNLKLVAQGDDGTKLLLISQYGLKDIKDTASATTDDGSHILRDPRHPNLLLNNSLTQRWDTNALVLEGLAWVNSTLYSQAVLNVDYWPDKTDPQSLMTLTLKVTD</sequence>
<dbReference type="AlphaFoldDB" id="A0AB38P1Y5"/>
<feature type="transmembrane region" description="Helical" evidence="1">
    <location>
        <begin position="753"/>
        <end position="774"/>
    </location>
</feature>
<keyword evidence="1" id="KW-0812">Transmembrane</keyword>
<dbReference type="InterPro" id="IPR048126">
    <property type="entry name" value="Toxin_VasX"/>
</dbReference>
<evidence type="ECO:0000313" key="3">
    <source>
        <dbReference type="EMBL" id="TKK16449.1"/>
    </source>
</evidence>
<dbReference type="Pfam" id="PF20249">
    <property type="entry name" value="VasX_N"/>
    <property type="match status" value="1"/>
</dbReference>
<accession>A0AB38P1Y5</accession>
<gene>
    <name evidence="3" type="ORF">EcCFBP13530_18750</name>
</gene>
<reference evidence="3 4" key="1">
    <citation type="journal article" date="2019" name="Sci. Rep.">
        <title>Differences in resource use lead to coexistence of seed-transmitted microbial populations.</title>
        <authorList>
            <person name="Torres-Cortes G."/>
            <person name="Garcia B.J."/>
            <person name="Compant S."/>
            <person name="Rezki S."/>
            <person name="Jones P."/>
            <person name="Preveaux A."/>
            <person name="Briand M."/>
            <person name="Roulet A."/>
            <person name="Bouchez O."/>
            <person name="Jacobson D."/>
            <person name="Barret M."/>
        </authorList>
    </citation>
    <scope>NUCLEOTIDE SEQUENCE [LARGE SCALE GENOMIC DNA]</scope>
    <source>
        <strain evidence="3 4">CFBP13530</strain>
    </source>
</reference>
<feature type="domain" description="Toxin VasX N-terminal region" evidence="2">
    <location>
        <begin position="24"/>
        <end position="177"/>
    </location>
</feature>
<dbReference type="RefSeq" id="WP_137273205.1">
    <property type="nucleotide sequence ID" value="NZ_QGAL01000006.1"/>
</dbReference>
<comment type="caution">
    <text evidence="3">The sequence shown here is derived from an EMBL/GenBank/DDBJ whole genome shotgun (WGS) entry which is preliminary data.</text>
</comment>
<dbReference type="EMBL" id="QGAL01000006">
    <property type="protein sequence ID" value="TKK16449.1"/>
    <property type="molecule type" value="Genomic_DNA"/>
</dbReference>
<dbReference type="InterPro" id="IPR046864">
    <property type="entry name" value="VasX_N"/>
</dbReference>
<evidence type="ECO:0000256" key="1">
    <source>
        <dbReference type="SAM" id="Phobius"/>
    </source>
</evidence>
<dbReference type="Proteomes" id="UP000306327">
    <property type="component" value="Unassembled WGS sequence"/>
</dbReference>
<evidence type="ECO:0000259" key="2">
    <source>
        <dbReference type="Pfam" id="PF20249"/>
    </source>
</evidence>
<keyword evidence="1" id="KW-0472">Membrane</keyword>
<protein>
    <recommendedName>
        <fullName evidence="2">Toxin VasX N-terminal region domain-containing protein</fullName>
    </recommendedName>
</protein>
<organism evidence="3 4">
    <name type="scientific">Enterobacter cancerogenus</name>
    <dbReference type="NCBI Taxonomy" id="69218"/>
    <lineage>
        <taxon>Bacteria</taxon>
        <taxon>Pseudomonadati</taxon>
        <taxon>Pseudomonadota</taxon>
        <taxon>Gammaproteobacteria</taxon>
        <taxon>Enterobacterales</taxon>
        <taxon>Enterobacteriaceae</taxon>
        <taxon>Enterobacter</taxon>
        <taxon>Enterobacter cloacae complex</taxon>
    </lineage>
</organism>
<evidence type="ECO:0000313" key="4">
    <source>
        <dbReference type="Proteomes" id="UP000306327"/>
    </source>
</evidence>
<dbReference type="NCBIfam" id="NF041559">
    <property type="entry name" value="BTH_I2691_fam"/>
    <property type="match status" value="1"/>
</dbReference>
<proteinExistence type="predicted"/>
<name>A0AB38P1Y5_9ENTR</name>
<feature type="transmembrane region" description="Helical" evidence="1">
    <location>
        <begin position="790"/>
        <end position="810"/>
    </location>
</feature>
<keyword evidence="1" id="KW-1133">Transmembrane helix</keyword>